<reference evidence="1 2" key="1">
    <citation type="journal article" date="2016" name="Environ. Microbiol.">
        <title>Genomic resolution of a cold subsurface aquifer community provides metabolic insights for novel microbes adapted to high CO concentrations.</title>
        <authorList>
            <person name="Probst A.J."/>
            <person name="Castelle C.J."/>
            <person name="Singh A."/>
            <person name="Brown C.T."/>
            <person name="Anantharaman K."/>
            <person name="Sharon I."/>
            <person name="Hug L.A."/>
            <person name="Burstein D."/>
            <person name="Emerson J.B."/>
            <person name="Thomas B.C."/>
            <person name="Banfield J.F."/>
        </authorList>
    </citation>
    <scope>NUCLEOTIDE SEQUENCE [LARGE SCALE GENOMIC DNA]</scope>
    <source>
        <strain evidence="1">CG1_02_38_13</strain>
    </source>
</reference>
<sequence length="276" mass="33072">MIVKSEKQIDQLIYKLYALTPEEIKKDLKYLRFKNNYAIFIFKRTYQKEHDEFHSFTFKTLRADPEKDNFYAFLKKMVLADIQSRHGNLTKYKVLQTFDDLKKVKLDKQFEKPEELLDDLYKKLLSVKNIGGKIAALVLKNLVYFGDTEKYFGFKKRQLLPYLLLPVDVHIKNLLCYRLQIIKPDLHDKIKTKNTKFQDELRELCRESNILNPVDLDILWYIGYQNCNRRVYCSVCKMGEYCKDRNFEIEAKKNIGRRKGIEEEIEEVKAHPEIKF</sequence>
<evidence type="ECO:0000313" key="2">
    <source>
        <dbReference type="Proteomes" id="UP000182465"/>
    </source>
</evidence>
<gene>
    <name evidence="1" type="ORF">AUJ29_02750</name>
</gene>
<dbReference type="AlphaFoldDB" id="A0A1J4TVU3"/>
<name>A0A1J4TVU3_9BACT</name>
<proteinExistence type="predicted"/>
<accession>A0A1J4TVU3</accession>
<organism evidence="1 2">
    <name type="scientific">Candidatus Kuenenbacteria bacterium CG1_02_38_13</name>
    <dbReference type="NCBI Taxonomy" id="1805235"/>
    <lineage>
        <taxon>Bacteria</taxon>
        <taxon>Candidatus Kueneniibacteriota</taxon>
    </lineage>
</organism>
<dbReference type="EMBL" id="MNVB01000061">
    <property type="protein sequence ID" value="OIO16436.1"/>
    <property type="molecule type" value="Genomic_DNA"/>
</dbReference>
<protein>
    <recommendedName>
        <fullName evidence="3">HhH-GPD domain-containing protein</fullName>
    </recommendedName>
</protein>
<comment type="caution">
    <text evidence="1">The sequence shown here is derived from an EMBL/GenBank/DDBJ whole genome shotgun (WGS) entry which is preliminary data.</text>
</comment>
<evidence type="ECO:0000313" key="1">
    <source>
        <dbReference type="EMBL" id="OIO16436.1"/>
    </source>
</evidence>
<dbReference type="Proteomes" id="UP000182465">
    <property type="component" value="Unassembled WGS sequence"/>
</dbReference>
<evidence type="ECO:0008006" key="3">
    <source>
        <dbReference type="Google" id="ProtNLM"/>
    </source>
</evidence>